<dbReference type="Proteomes" id="UP000230233">
    <property type="component" value="Chromosome IV"/>
</dbReference>
<dbReference type="InterPro" id="IPR001478">
    <property type="entry name" value="PDZ"/>
</dbReference>
<dbReference type="PANTHER" id="PTHR31327:SF9">
    <property type="entry name" value="PDZ DOMAIN-CONTAINING PROTEIN"/>
    <property type="match status" value="1"/>
</dbReference>
<comment type="caution">
    <text evidence="2">The sequence shown here is derived from an EMBL/GenBank/DDBJ whole genome shotgun (WGS) entry which is preliminary data.</text>
</comment>
<dbReference type="STRING" id="1611254.A0A2G5U822"/>
<dbReference type="InterPro" id="IPR040264">
    <property type="entry name" value="T15H9.4-like"/>
</dbReference>
<sequence>MDALVKSRLDAIFNGKKVPSLDFVEQFEFTANVKKEEGLGLELKHLMVVSITYNSPCQGQIKVGDVLLSLNGTPITGQDKMGKLIQTIFNGQLTTKMSVKVMRLKRRIPRPSTFPPLYKHEGFTNDTLVLYNLKGYFHLGLDIKELDGKLIVCDFVENSLADITFSLGEAILDVDGEKTSTCTSFNDRVRKSLEIRNYCLVTVEVPSTDPLKNLLRNQITKAVKDVGRINKLPLDAATYALEGVAIFKKCCDQPLKSVYVGDKHGNRTSENASHLKIEDKVKETDVPTGWNSRLFVRLPPAKTLESETLPQ</sequence>
<dbReference type="AlphaFoldDB" id="A0A2G5U822"/>
<feature type="domain" description="PDZ" evidence="1">
    <location>
        <begin position="26"/>
        <end position="77"/>
    </location>
</feature>
<dbReference type="PANTHER" id="PTHR31327">
    <property type="entry name" value="SPERM MEIOSIS PDZ DOMAIN CONTAINING PROTEINS-RELATED"/>
    <property type="match status" value="1"/>
</dbReference>
<evidence type="ECO:0000313" key="2">
    <source>
        <dbReference type="EMBL" id="PIC35613.1"/>
    </source>
</evidence>
<name>A0A2G5U822_9PELO</name>
<gene>
    <name evidence="2" type="primary">Cni-C50F7.3</name>
    <name evidence="2" type="synonym">Cnig_chr_IV.g14918</name>
    <name evidence="2" type="ORF">B9Z55_014918</name>
</gene>
<protein>
    <recommendedName>
        <fullName evidence="1">PDZ domain-containing protein</fullName>
    </recommendedName>
</protein>
<reference evidence="3" key="1">
    <citation type="submission" date="2017-10" db="EMBL/GenBank/DDBJ databases">
        <title>Rapid genome shrinkage in a self-fertile nematode reveals novel sperm competition proteins.</title>
        <authorList>
            <person name="Yin D."/>
            <person name="Schwarz E.M."/>
            <person name="Thomas C.G."/>
            <person name="Felde R.L."/>
            <person name="Korf I.F."/>
            <person name="Cutter A.D."/>
            <person name="Schartner C.M."/>
            <person name="Ralston E.J."/>
            <person name="Meyer B.J."/>
            <person name="Haag E.S."/>
        </authorList>
    </citation>
    <scope>NUCLEOTIDE SEQUENCE [LARGE SCALE GENOMIC DNA]</scope>
    <source>
        <strain evidence="3">JU1422</strain>
    </source>
</reference>
<evidence type="ECO:0000259" key="1">
    <source>
        <dbReference type="PROSITE" id="PS50106"/>
    </source>
</evidence>
<dbReference type="OrthoDB" id="5847145at2759"/>
<organism evidence="2 3">
    <name type="scientific">Caenorhabditis nigoni</name>
    <dbReference type="NCBI Taxonomy" id="1611254"/>
    <lineage>
        <taxon>Eukaryota</taxon>
        <taxon>Metazoa</taxon>
        <taxon>Ecdysozoa</taxon>
        <taxon>Nematoda</taxon>
        <taxon>Chromadorea</taxon>
        <taxon>Rhabditida</taxon>
        <taxon>Rhabditina</taxon>
        <taxon>Rhabditomorpha</taxon>
        <taxon>Rhabditoidea</taxon>
        <taxon>Rhabditidae</taxon>
        <taxon>Peloderinae</taxon>
        <taxon>Caenorhabditis</taxon>
    </lineage>
</organism>
<dbReference type="Gene3D" id="2.30.42.10">
    <property type="match status" value="1"/>
</dbReference>
<dbReference type="EMBL" id="PDUG01000004">
    <property type="protein sequence ID" value="PIC35613.1"/>
    <property type="molecule type" value="Genomic_DNA"/>
</dbReference>
<dbReference type="SUPFAM" id="SSF50156">
    <property type="entry name" value="PDZ domain-like"/>
    <property type="match status" value="1"/>
</dbReference>
<dbReference type="PROSITE" id="PS50106">
    <property type="entry name" value="PDZ"/>
    <property type="match status" value="1"/>
</dbReference>
<keyword evidence="3" id="KW-1185">Reference proteome</keyword>
<proteinExistence type="predicted"/>
<dbReference type="InterPro" id="IPR036034">
    <property type="entry name" value="PDZ_sf"/>
</dbReference>
<accession>A0A2G5U822</accession>
<evidence type="ECO:0000313" key="3">
    <source>
        <dbReference type="Proteomes" id="UP000230233"/>
    </source>
</evidence>